<feature type="non-terminal residue" evidence="1">
    <location>
        <position position="125"/>
    </location>
</feature>
<gene>
    <name evidence="1" type="ORF">MNOR_LOCUS24629</name>
</gene>
<dbReference type="GO" id="GO:0006790">
    <property type="term" value="P:sulfur compound metabolic process"/>
    <property type="evidence" value="ECO:0007669"/>
    <property type="project" value="TreeGrafter"/>
</dbReference>
<dbReference type="EMBL" id="CAXKWB010022765">
    <property type="protein sequence ID" value="CAL4124592.1"/>
    <property type="molecule type" value="Genomic_DNA"/>
</dbReference>
<evidence type="ECO:0008006" key="3">
    <source>
        <dbReference type="Google" id="ProtNLM"/>
    </source>
</evidence>
<proteinExistence type="predicted"/>
<sequence length="125" mass="14797">NLKENLQQVEIIKKQYPKRYLRVRYEDLTKDAEFTTRQILSWIGVPYNIAIDATIAASTLGFAETDTHQNMFSTFRDTSKHQNAWRKDLGFNEVLSIQEACKDVMEDLRYRIYNTSIQYMNLNIH</sequence>
<dbReference type="InterPro" id="IPR051135">
    <property type="entry name" value="Gal/GlcNAc/GalNAc_ST"/>
</dbReference>
<feature type="non-terminal residue" evidence="1">
    <location>
        <position position="1"/>
    </location>
</feature>
<dbReference type="Gene3D" id="3.40.50.300">
    <property type="entry name" value="P-loop containing nucleotide triphosphate hydrolases"/>
    <property type="match status" value="1"/>
</dbReference>
<accession>A0AAV2RIS3</accession>
<organism evidence="1 2">
    <name type="scientific">Meganyctiphanes norvegica</name>
    <name type="common">Northern krill</name>
    <name type="synonym">Thysanopoda norvegica</name>
    <dbReference type="NCBI Taxonomy" id="48144"/>
    <lineage>
        <taxon>Eukaryota</taxon>
        <taxon>Metazoa</taxon>
        <taxon>Ecdysozoa</taxon>
        <taxon>Arthropoda</taxon>
        <taxon>Crustacea</taxon>
        <taxon>Multicrustacea</taxon>
        <taxon>Malacostraca</taxon>
        <taxon>Eumalacostraca</taxon>
        <taxon>Eucarida</taxon>
        <taxon>Euphausiacea</taxon>
        <taxon>Euphausiidae</taxon>
        <taxon>Meganyctiphanes</taxon>
    </lineage>
</organism>
<dbReference type="PANTHER" id="PTHR10704">
    <property type="entry name" value="CARBOHYDRATE SULFOTRANSFERASE"/>
    <property type="match status" value="1"/>
</dbReference>
<evidence type="ECO:0000313" key="2">
    <source>
        <dbReference type="Proteomes" id="UP001497623"/>
    </source>
</evidence>
<evidence type="ECO:0000313" key="1">
    <source>
        <dbReference type="EMBL" id="CAL4124592.1"/>
    </source>
</evidence>
<dbReference type="PANTHER" id="PTHR10704:SF44">
    <property type="entry name" value="LD35051P-RELATED"/>
    <property type="match status" value="1"/>
</dbReference>
<keyword evidence="2" id="KW-1185">Reference proteome</keyword>
<dbReference type="SUPFAM" id="SSF52540">
    <property type="entry name" value="P-loop containing nucleoside triphosphate hydrolases"/>
    <property type="match status" value="1"/>
</dbReference>
<dbReference type="InterPro" id="IPR027417">
    <property type="entry name" value="P-loop_NTPase"/>
</dbReference>
<dbReference type="GO" id="GO:0006044">
    <property type="term" value="P:N-acetylglucosamine metabolic process"/>
    <property type="evidence" value="ECO:0007669"/>
    <property type="project" value="TreeGrafter"/>
</dbReference>
<dbReference type="Proteomes" id="UP001497623">
    <property type="component" value="Unassembled WGS sequence"/>
</dbReference>
<name>A0AAV2RIS3_MEGNR</name>
<comment type="caution">
    <text evidence="1">The sequence shown here is derived from an EMBL/GenBank/DDBJ whole genome shotgun (WGS) entry which is preliminary data.</text>
</comment>
<dbReference type="GO" id="GO:0001517">
    <property type="term" value="F:N-acetylglucosamine 6-O-sulfotransferase activity"/>
    <property type="evidence" value="ECO:0007669"/>
    <property type="project" value="TreeGrafter"/>
</dbReference>
<reference evidence="1 2" key="1">
    <citation type="submission" date="2024-05" db="EMBL/GenBank/DDBJ databases">
        <authorList>
            <person name="Wallberg A."/>
        </authorList>
    </citation>
    <scope>NUCLEOTIDE SEQUENCE [LARGE SCALE GENOMIC DNA]</scope>
</reference>
<dbReference type="AlphaFoldDB" id="A0AAV2RIS3"/>
<protein>
    <recommendedName>
        <fullName evidence="3">Sulfotransferase</fullName>
    </recommendedName>
</protein>